<dbReference type="Pfam" id="PF09844">
    <property type="entry name" value="DUF2071"/>
    <property type="match status" value="1"/>
</dbReference>
<dbReference type="EMBL" id="JBBIAA010000007">
    <property type="protein sequence ID" value="MEJ5945393.1"/>
    <property type="molecule type" value="Genomic_DNA"/>
</dbReference>
<organism evidence="2 3">
    <name type="scientific">Pseudokineococcus basanitobsidens</name>
    <dbReference type="NCBI Taxonomy" id="1926649"/>
    <lineage>
        <taxon>Bacteria</taxon>
        <taxon>Bacillati</taxon>
        <taxon>Actinomycetota</taxon>
        <taxon>Actinomycetes</taxon>
        <taxon>Kineosporiales</taxon>
        <taxon>Kineosporiaceae</taxon>
        <taxon>Pseudokineococcus</taxon>
    </lineage>
</organism>
<sequence length="290" mass="30645">MPGAEQDRAPAAQGRTPFGASSPVRRGLRLDAEVERRLLLTWRADPEVVARLLPAPFRPQLVGGAAVVGVCCIRLGSVRPRGLPAAVGLRAENAAHRVAVAWDGPDGERTGVWVARRHTGSRLVALAGGRLFPGRQGRARFDVDESDERVRVAVSADDGTRLAADVEVVPELSGSTLFADLAEASDFFRTGSTGWSAAGVAGDGRAHEGMRLDTDAWHVDACRVLEVRSSLYDDPVLFPPGTVVLDDALLMRRVPVTWTALRPLPAGAASSAGPRPPVRRTAAPTSPAGP</sequence>
<name>A0ABU8RKA5_9ACTN</name>
<dbReference type="SUPFAM" id="SSF160104">
    <property type="entry name" value="Acetoacetate decarboxylase-like"/>
    <property type="match status" value="1"/>
</dbReference>
<evidence type="ECO:0000256" key="1">
    <source>
        <dbReference type="SAM" id="MobiDB-lite"/>
    </source>
</evidence>
<protein>
    <submittedName>
        <fullName evidence="2">DUF2071 domain-containing protein</fullName>
    </submittedName>
</protein>
<proteinExistence type="predicted"/>
<evidence type="ECO:0000313" key="2">
    <source>
        <dbReference type="EMBL" id="MEJ5945393.1"/>
    </source>
</evidence>
<dbReference type="RefSeq" id="WP_339574777.1">
    <property type="nucleotide sequence ID" value="NZ_JBBIAA010000007.1"/>
</dbReference>
<dbReference type="Gene3D" id="2.40.400.10">
    <property type="entry name" value="Acetoacetate decarboxylase-like"/>
    <property type="match status" value="1"/>
</dbReference>
<gene>
    <name evidence="2" type="ORF">WDZ17_08805</name>
</gene>
<comment type="caution">
    <text evidence="2">The sequence shown here is derived from an EMBL/GenBank/DDBJ whole genome shotgun (WGS) entry which is preliminary data.</text>
</comment>
<dbReference type="InterPro" id="IPR023375">
    <property type="entry name" value="ADC_dom_sf"/>
</dbReference>
<feature type="region of interest" description="Disordered" evidence="1">
    <location>
        <begin position="1"/>
        <end position="23"/>
    </location>
</feature>
<accession>A0ABU8RKA5</accession>
<reference evidence="2 3" key="1">
    <citation type="journal article" date="2017" name="Int. J. Syst. Evol. Microbiol.">
        <title>Pseudokineococcus basanitobsidens sp. nov., isolated from volcanic rock.</title>
        <authorList>
            <person name="Lee D.W."/>
            <person name="Park M.Y."/>
            <person name="Kim J.J."/>
            <person name="Kim B.S."/>
        </authorList>
    </citation>
    <scope>NUCLEOTIDE SEQUENCE [LARGE SCALE GENOMIC DNA]</scope>
    <source>
        <strain evidence="2 3">DSM 103726</strain>
    </source>
</reference>
<keyword evidence="3" id="KW-1185">Reference proteome</keyword>
<evidence type="ECO:0000313" key="3">
    <source>
        <dbReference type="Proteomes" id="UP001387100"/>
    </source>
</evidence>
<dbReference type="InterPro" id="IPR018644">
    <property type="entry name" value="DUF2071"/>
</dbReference>
<feature type="region of interest" description="Disordered" evidence="1">
    <location>
        <begin position="265"/>
        <end position="290"/>
    </location>
</feature>
<dbReference type="Proteomes" id="UP001387100">
    <property type="component" value="Unassembled WGS sequence"/>
</dbReference>